<evidence type="ECO:0000256" key="9">
    <source>
        <dbReference type="HAMAP-Rule" id="MF_00096"/>
    </source>
</evidence>
<dbReference type="Gene3D" id="3.40.1170.10">
    <property type="entry name" value="DNA repair protein MutS, domain I"/>
    <property type="match status" value="1"/>
</dbReference>
<keyword evidence="7 9" id="KW-0234">DNA repair</keyword>
<dbReference type="FunFam" id="3.40.1170.10:FF:000001">
    <property type="entry name" value="DNA mismatch repair protein MutS"/>
    <property type="match status" value="1"/>
</dbReference>
<dbReference type="Pfam" id="PF01624">
    <property type="entry name" value="MutS_I"/>
    <property type="match status" value="1"/>
</dbReference>
<keyword evidence="5 9" id="KW-0067">ATP-binding</keyword>
<dbReference type="SMART" id="SM00534">
    <property type="entry name" value="MUTSac"/>
    <property type="match status" value="1"/>
</dbReference>
<dbReference type="Gene3D" id="3.40.50.300">
    <property type="entry name" value="P-loop containing nucleotide triphosphate hydrolases"/>
    <property type="match status" value="1"/>
</dbReference>
<comment type="similarity">
    <text evidence="1 9 10">Belongs to the DNA mismatch repair MutS family.</text>
</comment>
<reference evidence="12 13" key="1">
    <citation type="submission" date="2019-12" db="EMBL/GenBank/DDBJ databases">
        <authorList>
            <person name="Yang R."/>
        </authorList>
    </citation>
    <scope>NUCLEOTIDE SEQUENCE [LARGE SCALE GENOMIC DNA]</scope>
    <source>
        <strain evidence="12 13">DONG20-135</strain>
    </source>
</reference>
<protein>
    <recommendedName>
        <fullName evidence="2 9">DNA mismatch repair protein MutS</fullName>
    </recommendedName>
</protein>
<dbReference type="PANTHER" id="PTHR11361:SF34">
    <property type="entry name" value="DNA MISMATCH REPAIR PROTEIN MSH1, MITOCHONDRIAL"/>
    <property type="match status" value="1"/>
</dbReference>
<dbReference type="InterPro" id="IPR017261">
    <property type="entry name" value="DNA_mismatch_repair_MutS/MSH"/>
</dbReference>
<dbReference type="InterPro" id="IPR036678">
    <property type="entry name" value="MutS_con_dom_sf"/>
</dbReference>
<comment type="caution">
    <text evidence="12">The sequence shown here is derived from an EMBL/GenBank/DDBJ whole genome shotgun (WGS) entry which is preliminary data.</text>
</comment>
<dbReference type="Pfam" id="PF05188">
    <property type="entry name" value="MutS_II"/>
    <property type="match status" value="1"/>
</dbReference>
<evidence type="ECO:0000313" key="13">
    <source>
        <dbReference type="Proteomes" id="UP000434036"/>
    </source>
</evidence>
<dbReference type="InterPro" id="IPR005748">
    <property type="entry name" value="DNA_mismatch_repair_MutS"/>
</dbReference>
<dbReference type="CDD" id="cd03284">
    <property type="entry name" value="ABC_MutS1"/>
    <property type="match status" value="1"/>
</dbReference>
<dbReference type="InterPro" id="IPR007861">
    <property type="entry name" value="DNA_mismatch_repair_MutS_clamp"/>
</dbReference>
<evidence type="ECO:0000256" key="3">
    <source>
        <dbReference type="ARBA" id="ARBA00022741"/>
    </source>
</evidence>
<dbReference type="SUPFAM" id="SSF53150">
    <property type="entry name" value="DNA repair protein MutS, domain II"/>
    <property type="match status" value="1"/>
</dbReference>
<dbReference type="FunFam" id="3.40.50.300:FF:000870">
    <property type="entry name" value="MutS protein homolog 4"/>
    <property type="match status" value="1"/>
</dbReference>
<dbReference type="InterPro" id="IPR027417">
    <property type="entry name" value="P-loop_NTPase"/>
</dbReference>
<proteinExistence type="inferred from homology"/>
<feature type="domain" description="DNA mismatch repair proteins mutS family" evidence="11">
    <location>
        <begin position="680"/>
        <end position="696"/>
    </location>
</feature>
<dbReference type="GO" id="GO:0005829">
    <property type="term" value="C:cytosol"/>
    <property type="evidence" value="ECO:0007669"/>
    <property type="project" value="TreeGrafter"/>
</dbReference>
<dbReference type="PIRSF" id="PIRSF037677">
    <property type="entry name" value="DNA_mis_repair_Msh6"/>
    <property type="match status" value="1"/>
</dbReference>
<dbReference type="InterPro" id="IPR016151">
    <property type="entry name" value="DNA_mismatch_repair_MutS_N"/>
</dbReference>
<dbReference type="Pfam" id="PF00488">
    <property type="entry name" value="MutS_V"/>
    <property type="match status" value="1"/>
</dbReference>
<dbReference type="Gene3D" id="1.10.1420.10">
    <property type="match status" value="2"/>
</dbReference>
<dbReference type="GO" id="GO:0005524">
    <property type="term" value="F:ATP binding"/>
    <property type="evidence" value="ECO:0007669"/>
    <property type="project" value="UniProtKB-UniRule"/>
</dbReference>
<dbReference type="Proteomes" id="UP000434036">
    <property type="component" value="Unassembled WGS sequence"/>
</dbReference>
<dbReference type="InterPro" id="IPR036187">
    <property type="entry name" value="DNA_mismatch_repair_MutS_sf"/>
</dbReference>
<dbReference type="InterPro" id="IPR045076">
    <property type="entry name" value="MutS"/>
</dbReference>
<evidence type="ECO:0000256" key="8">
    <source>
        <dbReference type="ARBA" id="ARBA00024647"/>
    </source>
</evidence>
<dbReference type="InterPro" id="IPR007860">
    <property type="entry name" value="DNA_mmatch_repair_MutS_con_dom"/>
</dbReference>
<dbReference type="InterPro" id="IPR007696">
    <property type="entry name" value="DNA_mismatch_repair_MutS_core"/>
</dbReference>
<dbReference type="SUPFAM" id="SSF48334">
    <property type="entry name" value="DNA repair protein MutS, domain III"/>
    <property type="match status" value="1"/>
</dbReference>
<reference evidence="12 13" key="2">
    <citation type="submission" date="2020-01" db="EMBL/GenBank/DDBJ databases">
        <title>Clostridiaceae sp. nov. isolated from the gut of human by culturomics.</title>
        <authorList>
            <person name="Chang Y."/>
        </authorList>
    </citation>
    <scope>NUCLEOTIDE SEQUENCE [LARGE SCALE GENOMIC DNA]</scope>
    <source>
        <strain evidence="12 13">DONG20-135</strain>
    </source>
</reference>
<evidence type="ECO:0000256" key="1">
    <source>
        <dbReference type="ARBA" id="ARBA00006271"/>
    </source>
</evidence>
<evidence type="ECO:0000256" key="7">
    <source>
        <dbReference type="ARBA" id="ARBA00023204"/>
    </source>
</evidence>
<evidence type="ECO:0000256" key="6">
    <source>
        <dbReference type="ARBA" id="ARBA00023125"/>
    </source>
</evidence>
<dbReference type="Pfam" id="PF05190">
    <property type="entry name" value="MutS_IV"/>
    <property type="match status" value="1"/>
</dbReference>
<dbReference type="GO" id="GO:0030983">
    <property type="term" value="F:mismatched DNA binding"/>
    <property type="evidence" value="ECO:0007669"/>
    <property type="project" value="InterPro"/>
</dbReference>
<dbReference type="FunFam" id="1.10.1420.10:FF:000007">
    <property type="entry name" value="DNA mismatch repair protein MutS"/>
    <property type="match status" value="1"/>
</dbReference>
<comment type="function">
    <text evidence="8 9">This protein is involved in the repair of mismatches in DNA. It is possible that it carries out the mismatch recognition step. This protein has a weak ATPase activity.</text>
</comment>
<dbReference type="NCBIfam" id="NF003810">
    <property type="entry name" value="PRK05399.1"/>
    <property type="match status" value="1"/>
</dbReference>
<name>A0A6N8U2X9_9FIRM</name>
<evidence type="ECO:0000256" key="4">
    <source>
        <dbReference type="ARBA" id="ARBA00022763"/>
    </source>
</evidence>
<dbReference type="SUPFAM" id="SSF55271">
    <property type="entry name" value="DNA repair protein MutS, domain I"/>
    <property type="match status" value="1"/>
</dbReference>
<keyword evidence="3 9" id="KW-0547">Nucleotide-binding</keyword>
<dbReference type="InterPro" id="IPR000432">
    <property type="entry name" value="DNA_mismatch_repair_MutS_C"/>
</dbReference>
<dbReference type="EMBL" id="WUUQ01000001">
    <property type="protein sequence ID" value="MXQ72626.1"/>
    <property type="molecule type" value="Genomic_DNA"/>
</dbReference>
<evidence type="ECO:0000256" key="2">
    <source>
        <dbReference type="ARBA" id="ARBA00021982"/>
    </source>
</evidence>
<evidence type="ECO:0000256" key="10">
    <source>
        <dbReference type="RuleBase" id="RU003756"/>
    </source>
</evidence>
<evidence type="ECO:0000256" key="5">
    <source>
        <dbReference type="ARBA" id="ARBA00022840"/>
    </source>
</evidence>
<dbReference type="GO" id="GO:0003684">
    <property type="term" value="F:damaged DNA binding"/>
    <property type="evidence" value="ECO:0007669"/>
    <property type="project" value="UniProtKB-UniRule"/>
</dbReference>
<dbReference type="HAMAP" id="MF_00096">
    <property type="entry name" value="MutS"/>
    <property type="match status" value="1"/>
</dbReference>
<evidence type="ECO:0000259" key="11">
    <source>
        <dbReference type="PROSITE" id="PS00486"/>
    </source>
</evidence>
<dbReference type="PANTHER" id="PTHR11361">
    <property type="entry name" value="DNA MISMATCH REPAIR PROTEIN MUTS FAMILY MEMBER"/>
    <property type="match status" value="1"/>
</dbReference>
<keyword evidence="6 9" id="KW-0238">DNA-binding</keyword>
<dbReference type="Pfam" id="PF05192">
    <property type="entry name" value="MutS_III"/>
    <property type="match status" value="1"/>
</dbReference>
<dbReference type="GO" id="GO:0140664">
    <property type="term" value="F:ATP-dependent DNA damage sensor activity"/>
    <property type="evidence" value="ECO:0007669"/>
    <property type="project" value="InterPro"/>
</dbReference>
<sequence length="847" mass="97376">MPEAGIYTPMMNQYLEVKNQHMDAIVFYRLGDFYEMFFDDAKTASKELDLVLTGRNAGVEERVPMCGIPYHAANGYIQRLIQKGYKVAIVEQMENPAEAKGLVKRDVIKIVTPGTIMEEIGDEKTTVTIASLSDYQYGLAVVLCEMTTGEMHAQLVDRNVMALQKVLLGNNVKEIVINEHFDKKLIKMIQELRMITVSLQKNQTMNENYTHLIEHIDDERILKAFAQLTNYLEETQRRNMSHLSMVEMIYEDQYVQMDFSTRQNLELTSPLRTTGKSQTLWGFLDKCQSAMGSRLLRRWIEYPLIQEKSINQRLDAIDFLNENFITKDELREELKNVYDLERLSARIAYGNANPRDIQRLSKTLACVPAVFELWKDCKAYPQFQSVDQLHELHDQIQGIIAEEAPIGIRDGGIFVEGYNDELDRVREIGKNGKNWILELENKERDRTQIKSLKIGYNRVFGYYIEVTKANLNQIKDEFGYIRKQTLTNAERFITEELKEKEDAIVHAQERSVRLETELFLDLLEKIRVYLPKLHELASTLATIDALYALAVISNENGYIRPMFHPRHEILLEEARHPILDKMMKETRYVSNDLHMNPDCSVLMITGPNMGGKSTYMRQTALIVLLAQIGCYVPARRAELPIFDQIFTRIGASDDIMSGQSTFMVEMIEANNALQNATENSLILFDEIGRGTSTYDGMALAQAMLEYITVHIRAKTLFSTHYHELTALADQNPSIQNVHVEVHEEDEHVTFLYRMAEGKADKSYGINVARLAKLPDSVLERAKQLLNDLEVQTKEVSFEQPIVIEKENRTDKKIRAMLEQIDINAMTPMDALKMIDDLKCELKKDGDA</sequence>
<keyword evidence="4 9" id="KW-0227">DNA damage</keyword>
<dbReference type="InterPro" id="IPR007695">
    <property type="entry name" value="DNA_mismatch_repair_MutS-lik_N"/>
</dbReference>
<dbReference type="Gene3D" id="3.30.420.110">
    <property type="entry name" value="MutS, connector domain"/>
    <property type="match status" value="1"/>
</dbReference>
<dbReference type="NCBIfam" id="TIGR01070">
    <property type="entry name" value="mutS1"/>
    <property type="match status" value="1"/>
</dbReference>
<organism evidence="12 13">
    <name type="scientific">Copranaerobaculum intestinale</name>
    <dbReference type="NCBI Taxonomy" id="2692629"/>
    <lineage>
        <taxon>Bacteria</taxon>
        <taxon>Bacillati</taxon>
        <taxon>Bacillota</taxon>
        <taxon>Erysipelotrichia</taxon>
        <taxon>Erysipelotrichales</taxon>
        <taxon>Erysipelotrichaceae</taxon>
        <taxon>Copranaerobaculum</taxon>
    </lineage>
</organism>
<dbReference type="SMART" id="SM00533">
    <property type="entry name" value="MUTSd"/>
    <property type="match status" value="1"/>
</dbReference>
<dbReference type="PROSITE" id="PS00486">
    <property type="entry name" value="DNA_MISMATCH_REPAIR_2"/>
    <property type="match status" value="1"/>
</dbReference>
<evidence type="ECO:0000313" key="12">
    <source>
        <dbReference type="EMBL" id="MXQ72626.1"/>
    </source>
</evidence>
<feature type="binding site" evidence="9">
    <location>
        <begin position="606"/>
        <end position="613"/>
    </location>
    <ligand>
        <name>ATP</name>
        <dbReference type="ChEBI" id="CHEBI:30616"/>
    </ligand>
</feature>
<dbReference type="GO" id="GO:0006298">
    <property type="term" value="P:mismatch repair"/>
    <property type="evidence" value="ECO:0007669"/>
    <property type="project" value="UniProtKB-UniRule"/>
</dbReference>
<dbReference type="SUPFAM" id="SSF52540">
    <property type="entry name" value="P-loop containing nucleoside triphosphate hydrolases"/>
    <property type="match status" value="1"/>
</dbReference>
<accession>A0A6N8U2X9</accession>
<dbReference type="AlphaFoldDB" id="A0A6N8U2X9"/>
<gene>
    <name evidence="9 12" type="primary">mutS</name>
    <name evidence="12" type="ORF">GSF08_01535</name>
</gene>
<keyword evidence="13" id="KW-1185">Reference proteome</keyword>